<feature type="non-terminal residue" evidence="1">
    <location>
        <position position="1"/>
    </location>
</feature>
<dbReference type="AlphaFoldDB" id="A0A5C2S184"/>
<evidence type="ECO:0000313" key="1">
    <source>
        <dbReference type="EMBL" id="RPD57235.1"/>
    </source>
</evidence>
<dbReference type="Proteomes" id="UP000313359">
    <property type="component" value="Unassembled WGS sequence"/>
</dbReference>
<dbReference type="STRING" id="1328759.A0A5C2S184"/>
<dbReference type="PANTHER" id="PTHR33266">
    <property type="entry name" value="CHROMOSOME 15, WHOLE GENOME SHOTGUN SEQUENCE"/>
    <property type="match status" value="1"/>
</dbReference>
<sequence>DGASQRRIVTVKQFLVALLGQTNFDLCAGSLPRAVQNVDHSQTTLVKAFEGAFIYFNHFIKAQSYDVVNQEYLLLAISRGAAIICADGNVGIDIVVPVLFGTELKKDKVTAILIQSQNSRHYKAKIQYPVFMNMNPYRCGLFDRDVKESPPVLRMVFALASPTPAVSSPVVADSEQRSPRTQQQTAKFTAYEIWCAGASHETFAVVQKDEDAAFAALLKMMRDGRDVLAQQHYSEGIRRVLRQMQPLVSTHPDNISLFAEIAPNMEEIPLADDAEE</sequence>
<protein>
    <submittedName>
        <fullName evidence="1">Uncharacterized protein</fullName>
    </submittedName>
</protein>
<proteinExistence type="predicted"/>
<reference evidence="1" key="1">
    <citation type="journal article" date="2018" name="Genome Biol. Evol.">
        <title>Genomics and development of Lentinus tigrinus, a white-rot wood-decaying mushroom with dimorphic fruiting bodies.</title>
        <authorList>
            <person name="Wu B."/>
            <person name="Xu Z."/>
            <person name="Knudson A."/>
            <person name="Carlson A."/>
            <person name="Chen N."/>
            <person name="Kovaka S."/>
            <person name="LaButti K."/>
            <person name="Lipzen A."/>
            <person name="Pennachio C."/>
            <person name="Riley R."/>
            <person name="Schakwitz W."/>
            <person name="Umezawa K."/>
            <person name="Ohm R.A."/>
            <person name="Grigoriev I.V."/>
            <person name="Nagy L.G."/>
            <person name="Gibbons J."/>
            <person name="Hibbett D."/>
        </authorList>
    </citation>
    <scope>NUCLEOTIDE SEQUENCE [LARGE SCALE GENOMIC DNA]</scope>
    <source>
        <strain evidence="1">ALCF2SS1-6</strain>
    </source>
</reference>
<name>A0A5C2S184_9APHY</name>
<keyword evidence="2" id="KW-1185">Reference proteome</keyword>
<dbReference type="OrthoDB" id="2804161at2759"/>
<dbReference type="EMBL" id="ML122282">
    <property type="protein sequence ID" value="RPD57235.1"/>
    <property type="molecule type" value="Genomic_DNA"/>
</dbReference>
<organism evidence="1 2">
    <name type="scientific">Lentinus tigrinus ALCF2SS1-6</name>
    <dbReference type="NCBI Taxonomy" id="1328759"/>
    <lineage>
        <taxon>Eukaryota</taxon>
        <taxon>Fungi</taxon>
        <taxon>Dikarya</taxon>
        <taxon>Basidiomycota</taxon>
        <taxon>Agaricomycotina</taxon>
        <taxon>Agaricomycetes</taxon>
        <taxon>Polyporales</taxon>
        <taxon>Polyporaceae</taxon>
        <taxon>Lentinus</taxon>
    </lineage>
</organism>
<feature type="non-terminal residue" evidence="1">
    <location>
        <position position="276"/>
    </location>
</feature>
<accession>A0A5C2S184</accession>
<dbReference type="PANTHER" id="PTHR33266:SF1">
    <property type="entry name" value="F-BOX DOMAIN-CONTAINING PROTEIN"/>
    <property type="match status" value="1"/>
</dbReference>
<evidence type="ECO:0000313" key="2">
    <source>
        <dbReference type="Proteomes" id="UP000313359"/>
    </source>
</evidence>
<gene>
    <name evidence="1" type="ORF">L227DRAFT_477393</name>
</gene>